<dbReference type="InterPro" id="IPR045926">
    <property type="entry name" value="DUF6345"/>
</dbReference>
<feature type="region of interest" description="Disordered" evidence="1">
    <location>
        <begin position="484"/>
        <end position="507"/>
    </location>
</feature>
<dbReference type="EMBL" id="FOTW01000025">
    <property type="protein sequence ID" value="SFM60462.1"/>
    <property type="molecule type" value="Genomic_DNA"/>
</dbReference>
<sequence length="595" mass="64722">MQTHTESADVGGGRAPSAGLLSDQDEIGELRVLFDGQAGNPLQPAEAPRGKARAAAVSTDYYGAFSVEKFAAASSLTYTHEDAGGWLNYVQQFQAANFWYKDAGVAPWAYYEQYDNWQDTYGMDAVMAVYHSGHGAMDGNGVFYAAMGSDWGGLGTNAVSSNMALGNEQVRYIFWSTCFSLRVLNGHNPIRSWSKSNLGFRMLFGYETTSIDAPNYGKDFWNQWNKGKSFSQAHLDMSWYDVSTHQAPSVVACGASAAEAQNRLYNERLFSWGAVSRDYWHWRWYYAASLALAARARNHKVPERITVAQLGIEQVGARLVRGIIDSLPLELALPQEVAANPAGIIVLEEGGRRISIDPHGTYDAQLGEPNLESGNELLLSATLLKANDVVRQFGLDRNDITFDRVLYKYDCSGSTKGSGEIGTPRITETVVQFTQLIDGIPVIGPGEGKVAITFDNDANVTAVLDTTRRIDKLLDAFSAPLASDGAAPQSNGHNGGASHRGNGGGLAGQRFGSIDPQALLANAWQEKMKTWVLGNSMPERYSVVPDSYEIGYVIRGNSALLVAREEVEVDCGGGFVKRFAIEAPLHPTVPAQVYH</sequence>
<dbReference type="Proteomes" id="UP000199470">
    <property type="component" value="Unassembled WGS sequence"/>
</dbReference>
<evidence type="ECO:0000313" key="2">
    <source>
        <dbReference type="EMBL" id="SFM60462.1"/>
    </source>
</evidence>
<keyword evidence="3" id="KW-1185">Reference proteome</keyword>
<evidence type="ECO:0000256" key="1">
    <source>
        <dbReference type="SAM" id="MobiDB-lite"/>
    </source>
</evidence>
<reference evidence="2 3" key="1">
    <citation type="submission" date="2016-10" db="EMBL/GenBank/DDBJ databases">
        <authorList>
            <person name="de Groot N.N."/>
        </authorList>
    </citation>
    <scope>NUCLEOTIDE SEQUENCE [LARGE SCALE GENOMIC DNA]</scope>
    <source>
        <strain evidence="2 3">ATCC 43154</strain>
    </source>
</reference>
<feature type="compositionally biased region" description="Low complexity" evidence="1">
    <location>
        <begin position="490"/>
        <end position="500"/>
    </location>
</feature>
<protein>
    <submittedName>
        <fullName evidence="2">Uncharacterized protein</fullName>
    </submittedName>
</protein>
<accession>A0A1I4S7I9</accession>
<dbReference type="OrthoDB" id="7757946at2"/>
<dbReference type="RefSeq" id="WP_139236701.1">
    <property type="nucleotide sequence ID" value="NZ_FOTW01000025.1"/>
</dbReference>
<dbReference type="AlphaFoldDB" id="A0A1I4S7I9"/>
<dbReference type="STRING" id="758825.SAMN02982985_04657"/>
<proteinExistence type="predicted"/>
<dbReference type="Pfam" id="PF19872">
    <property type="entry name" value="DUF6345"/>
    <property type="match status" value="1"/>
</dbReference>
<name>A0A1I4S7I9_9BURK</name>
<organism evidence="2 3">
    <name type="scientific">Rugamonas rubra</name>
    <dbReference type="NCBI Taxonomy" id="758825"/>
    <lineage>
        <taxon>Bacteria</taxon>
        <taxon>Pseudomonadati</taxon>
        <taxon>Pseudomonadota</taxon>
        <taxon>Betaproteobacteria</taxon>
        <taxon>Burkholderiales</taxon>
        <taxon>Oxalobacteraceae</taxon>
        <taxon>Telluria group</taxon>
        <taxon>Rugamonas</taxon>
    </lineage>
</organism>
<evidence type="ECO:0000313" key="3">
    <source>
        <dbReference type="Proteomes" id="UP000199470"/>
    </source>
</evidence>
<gene>
    <name evidence="2" type="ORF">SAMN02982985_04657</name>
</gene>